<dbReference type="InterPro" id="IPR048491">
    <property type="entry name" value="XMAP215_CLASP_TOG"/>
</dbReference>
<dbReference type="Gene3D" id="1.25.10.10">
    <property type="entry name" value="Leucine-rich Repeat Variant"/>
    <property type="match status" value="5"/>
</dbReference>
<keyword evidence="8" id="KW-1185">Reference proteome</keyword>
<dbReference type="GO" id="GO:0046785">
    <property type="term" value="P:microtubule polymerization"/>
    <property type="evidence" value="ECO:0007669"/>
    <property type="project" value="InterPro"/>
</dbReference>
<protein>
    <recommendedName>
        <fullName evidence="6">TOG domain-containing protein</fullName>
    </recommendedName>
</protein>
<feature type="domain" description="TOG" evidence="6">
    <location>
        <begin position="1194"/>
        <end position="1430"/>
    </location>
</feature>
<dbReference type="Proteomes" id="UP000187209">
    <property type="component" value="Unassembled WGS sequence"/>
</dbReference>
<feature type="compositionally biased region" description="Polar residues" evidence="4">
    <location>
        <begin position="1965"/>
        <end position="1979"/>
    </location>
</feature>
<dbReference type="Pfam" id="PF21041">
    <property type="entry name" value="XMAP215_CLASP_TOG"/>
    <property type="match status" value="3"/>
</dbReference>
<dbReference type="SMART" id="SM01349">
    <property type="entry name" value="TOG"/>
    <property type="match status" value="5"/>
</dbReference>
<dbReference type="PANTHER" id="PTHR12609">
    <property type="entry name" value="MICROTUBULE ASSOCIATED PROTEIN XMAP215"/>
    <property type="match status" value="1"/>
</dbReference>
<dbReference type="EMBL" id="MPUH01000032">
    <property type="protein sequence ID" value="OMJ94055.1"/>
    <property type="molecule type" value="Genomic_DNA"/>
</dbReference>
<dbReference type="GO" id="GO:0007051">
    <property type="term" value="P:spindle organization"/>
    <property type="evidence" value="ECO:0007669"/>
    <property type="project" value="InterPro"/>
</dbReference>
<feature type="domain" description="TOG" evidence="6">
    <location>
        <begin position="324"/>
        <end position="556"/>
    </location>
</feature>
<feature type="region of interest" description="Disordered" evidence="4">
    <location>
        <begin position="1522"/>
        <end position="1589"/>
    </location>
</feature>
<evidence type="ECO:0000259" key="6">
    <source>
        <dbReference type="SMART" id="SM01349"/>
    </source>
</evidence>
<dbReference type="GO" id="GO:0030951">
    <property type="term" value="P:establishment or maintenance of microtubule cytoskeleton polarity"/>
    <property type="evidence" value="ECO:0007669"/>
    <property type="project" value="InterPro"/>
</dbReference>
<evidence type="ECO:0000313" key="7">
    <source>
        <dbReference type="EMBL" id="OMJ94055.1"/>
    </source>
</evidence>
<dbReference type="OrthoDB" id="312051at2759"/>
<dbReference type="GO" id="GO:0051010">
    <property type="term" value="F:microtubule plus-end binding"/>
    <property type="evidence" value="ECO:0007669"/>
    <property type="project" value="InterPro"/>
</dbReference>
<keyword evidence="5" id="KW-0732">Signal</keyword>
<feature type="domain" description="TOG" evidence="6">
    <location>
        <begin position="68"/>
        <end position="296"/>
    </location>
</feature>
<evidence type="ECO:0000256" key="2">
    <source>
        <dbReference type="ARBA" id="ARBA00022490"/>
    </source>
</evidence>
<comment type="subcellular location">
    <subcellularLocation>
        <location evidence="1">Cytoplasm</location>
        <location evidence="1">Cytoskeleton</location>
    </subcellularLocation>
</comment>
<evidence type="ECO:0000256" key="5">
    <source>
        <dbReference type="SAM" id="SignalP"/>
    </source>
</evidence>
<gene>
    <name evidence="7" type="ORF">SteCoe_2825</name>
</gene>
<dbReference type="GO" id="GO:0061863">
    <property type="term" value="F:microtubule plus end polymerase"/>
    <property type="evidence" value="ECO:0007669"/>
    <property type="project" value="InterPro"/>
</dbReference>
<dbReference type="Pfam" id="PF21040">
    <property type="entry name" value="CEP104-like_TOG"/>
    <property type="match status" value="1"/>
</dbReference>
<feature type="domain" description="TOG" evidence="6">
    <location>
        <begin position="888"/>
        <end position="1118"/>
    </location>
</feature>
<dbReference type="GO" id="GO:0005856">
    <property type="term" value="C:cytoskeleton"/>
    <property type="evidence" value="ECO:0007669"/>
    <property type="project" value="UniProtKB-SubCell"/>
</dbReference>
<feature type="compositionally biased region" description="Basic and acidic residues" evidence="4">
    <location>
        <begin position="1555"/>
        <end position="1577"/>
    </location>
</feature>
<evidence type="ECO:0000256" key="4">
    <source>
        <dbReference type="SAM" id="MobiDB-lite"/>
    </source>
</evidence>
<keyword evidence="3" id="KW-0206">Cytoskeleton</keyword>
<comment type="caution">
    <text evidence="7">The sequence shown here is derived from an EMBL/GenBank/DDBJ whole genome shotgun (WGS) entry which is preliminary data.</text>
</comment>
<keyword evidence="2" id="KW-0963">Cytoplasm</keyword>
<evidence type="ECO:0000256" key="3">
    <source>
        <dbReference type="ARBA" id="ARBA00023212"/>
    </source>
</evidence>
<accession>A0A1R2CYI6</accession>
<evidence type="ECO:0000256" key="1">
    <source>
        <dbReference type="ARBA" id="ARBA00004245"/>
    </source>
</evidence>
<feature type="chain" id="PRO_5012322583" description="TOG domain-containing protein" evidence="5">
    <location>
        <begin position="26"/>
        <end position="2002"/>
    </location>
</feature>
<dbReference type="InterPro" id="IPR011989">
    <property type="entry name" value="ARM-like"/>
</dbReference>
<proteinExistence type="predicted"/>
<evidence type="ECO:0000313" key="8">
    <source>
        <dbReference type="Proteomes" id="UP000187209"/>
    </source>
</evidence>
<feature type="region of interest" description="Disordered" evidence="4">
    <location>
        <begin position="1959"/>
        <end position="2002"/>
    </location>
</feature>
<dbReference type="SUPFAM" id="SSF48371">
    <property type="entry name" value="ARM repeat"/>
    <property type="match status" value="2"/>
</dbReference>
<dbReference type="InterPro" id="IPR034085">
    <property type="entry name" value="TOG"/>
</dbReference>
<sequence>MNPRHYFHIYLILIIMHSSSEMLDAEDKETVPIARNEKPLGGKGNYFLPPEETPDSYEIFGKNARYQEDAPEEAGEEETGPLENRVESKIWKTRAKAFEDLANELKNNPCLFDTFASSLAKFISDSNPGAQERALEVLQIYINSAPNTILPHSENLVKALVEKCVSSTKASIKNLASALILDFLAEHRENFDGFTEGLIQMLNNKNLKVQGSAISTVNALISSFGIKVLSYKPFLPHMEKHAGNSNPVVRGEAINFYKECYKWIRELILPSVSKLKKPQQDELQKAFEDIGQDYPIPTRYLKHESAKIKQDIDRPKQKPIDIYDMADEKDIFTKYNDKWVDSVLEMDKWTEKKAALEMLNADANYPKLAEKNPLALVGLAKRLINDANVNVMIQVIRMIGFLAKGQRRYFEIHAKQFFPIFLGKLKDKKTLVIQEVFAGLENLLFSLTLEQVSEDIRESLEDKTPTLKLNVTLWLYKIYTSFPIDQLNRSVKIIGLMIKKNTDDSTAEMRTESIKLMGVLYQKFPDVISGIIKDMPVAKIKKIEGISDDKPDSPVLNEDSDDEQLKSPVKEEIKMKEKVEIKTKVEKNVVKTEKAPEKTEKVDKPKMILKKELSITKKNEAGKGFEEEVGNLLTIEEAENTIVSVISGEVLEKLKETSWKDKQEGLTDLSNWVDDNEDRVSDIIESLFVVIKSTVKDWKENNVNVIKTALELIKSLSTKAQISKKSAYVVLTSSALDKLSDTKIVEIYTACLTSLSEVVGPKFIVSQIVKNTSECNKPKVLSECYIVISKIISDFGLHKITLKEVVEYAKIGLNQANPVIKKSAQTLAVKIYSFLGDAILPLLSDVKEATLKALQEDFAKTPLDTSAAFKQIPGDEEDKFDPKKALDELIPRVNISNQVGQIALKKLASTDWKVRKEGLDNVEEILEKSGKRILAVGLDELFKSLKARLDDSNKSIIRSTLVLLSKLAECLGSETVVFCKVIVPAMLSNLADKQSLLRQDALATLDKWSAETGAENIINYVPNALNQDNPELRTELLNWLLAHKESLPKSDLKPMAPGIISCLQDRTVNIRNAAELLFGEVVEIIGFDCFVPYLKDIKPAVMSSLKQIFDKYKPVAPATLAPAPFPNLEDLSSSQKLKTSTLLKKPVKIQEPDIRTPRSRGQTLDIRITDIGDKERRLDNDSRYKWSVEEIRPDYLEKLKEQLKQAFSPDLYSMMFNADFKKQADATAYLTTLVKSQGENIIPYLDLLFKWTWIELIVTNNTQIYKAAFEFDQLLVSTLENIGYVLNDTEAGLLLPVLCEKSGQNNQVFRTMIRSIIHSTCKIFSPEKVFGFVLQGINSKNAKSKVECLEELGSLIIDYGIEILQTKDVKFIAKQVSSVDNNVRIAAVDTMTEVYKLIGDKIWSVLGDIQDKVRGILDQRFRTVKVKNPELAKGHESFRTLSDPPRDEKKIDFKPAAKLEYSKASLLHSTVGRLTVNFEKPPIFNEEEEMFTKKLEEIKETFNRASIVNPHHDFMEDEEFKHHRKHDKSEEISSARENPFFREISPMREGTQGEAKPRSIQEIRNAFKEKKMQKLRESAQTLEKPQDDEEKPHFSEIYLIAKKLESSDTSSQLDGLEKLSENILENPESFAHDLRIHSKGLCHGIVAISNNFSNSEVEGNFIIYFYKVVLKLCNCDYFIKSLDEVDLAQLSERLLLSITIDKHEAQSDNPEESVSKTINIAVVKIIELAQPTEVFLSFISLLTQYKTQQIVKMNQILIRCILKLTKMLSTSYEEINLEKLIISMNDFMIANDNFTDDMATKAMKTIVNELVKLIGEDMWNIIDNIREQLGEESDIEKWVHIILGTPGHVTTGSAPQILSSNRAPNVIITPPISSSKIEPYEEIFSRIRSNDNHIGCVKELAEFIEQNPGVDLTEEFNKLNPDLADKVKIEINEMKKKKNNECQGTYNLNDMQSRLAQMKQKYGVESQTINPGSSETRASSIPKPEGSNIPQPKSRIQKFSKK</sequence>
<reference evidence="7 8" key="1">
    <citation type="submission" date="2016-11" db="EMBL/GenBank/DDBJ databases">
        <title>The macronuclear genome of Stentor coeruleus: a giant cell with tiny introns.</title>
        <authorList>
            <person name="Slabodnick M."/>
            <person name="Ruby J.G."/>
            <person name="Reiff S.B."/>
            <person name="Swart E.C."/>
            <person name="Gosai S."/>
            <person name="Prabakaran S."/>
            <person name="Witkowska E."/>
            <person name="Larue G.E."/>
            <person name="Fisher S."/>
            <person name="Freeman R.M."/>
            <person name="Gunawardena J."/>
            <person name="Chu W."/>
            <person name="Stover N.A."/>
            <person name="Gregory B.D."/>
            <person name="Nowacki M."/>
            <person name="Derisi J."/>
            <person name="Roy S.W."/>
            <person name="Marshall W.F."/>
            <person name="Sood P."/>
        </authorList>
    </citation>
    <scope>NUCLEOTIDE SEQUENCE [LARGE SCALE GENOMIC DNA]</scope>
    <source>
        <strain evidence="7">WM001</strain>
    </source>
</reference>
<name>A0A1R2CYI6_9CILI</name>
<feature type="signal peptide" evidence="5">
    <location>
        <begin position="1"/>
        <end position="25"/>
    </location>
</feature>
<dbReference type="InterPro" id="IPR016024">
    <property type="entry name" value="ARM-type_fold"/>
</dbReference>
<dbReference type="InterPro" id="IPR045110">
    <property type="entry name" value="XMAP215"/>
</dbReference>
<feature type="domain" description="TOG" evidence="6">
    <location>
        <begin position="632"/>
        <end position="867"/>
    </location>
</feature>
<organism evidence="7 8">
    <name type="scientific">Stentor coeruleus</name>
    <dbReference type="NCBI Taxonomy" id="5963"/>
    <lineage>
        <taxon>Eukaryota</taxon>
        <taxon>Sar</taxon>
        <taxon>Alveolata</taxon>
        <taxon>Ciliophora</taxon>
        <taxon>Postciliodesmatophora</taxon>
        <taxon>Heterotrichea</taxon>
        <taxon>Heterotrichida</taxon>
        <taxon>Stentoridae</taxon>
        <taxon>Stentor</taxon>
    </lineage>
</organism>